<evidence type="ECO:0000256" key="2">
    <source>
        <dbReference type="ARBA" id="ARBA00022980"/>
    </source>
</evidence>
<protein>
    <recommendedName>
        <fullName evidence="4">Large ribosomal subunit protein bL32c</fullName>
    </recommendedName>
    <alternativeName>
        <fullName evidence="5">50S ribosomal protein L32, chloroplastic</fullName>
    </alternativeName>
</protein>
<keyword evidence="2 6" id="KW-0689">Ribosomal protein</keyword>
<accession>A0A0Y0M497</accession>
<evidence type="ECO:0000313" key="6">
    <source>
        <dbReference type="EMBL" id="AMB49123.1"/>
    </source>
</evidence>
<keyword evidence="6" id="KW-0934">Plastid</keyword>
<organism evidence="6">
    <name type="scientific">Sargassum thunbergii</name>
    <dbReference type="NCBI Taxonomy" id="127542"/>
    <lineage>
        <taxon>Eukaryota</taxon>
        <taxon>Sar</taxon>
        <taxon>Stramenopiles</taxon>
        <taxon>Ochrophyta</taxon>
        <taxon>PX clade</taxon>
        <taxon>Phaeophyceae</taxon>
        <taxon>Fucales</taxon>
        <taxon>Sargassaceae</taxon>
        <taxon>Sargassum</taxon>
    </lineage>
</organism>
<evidence type="ECO:0000256" key="5">
    <source>
        <dbReference type="ARBA" id="ARBA00035431"/>
    </source>
</evidence>
<evidence type="ECO:0000256" key="3">
    <source>
        <dbReference type="ARBA" id="ARBA00023274"/>
    </source>
</evidence>
<proteinExistence type="inferred from homology"/>
<evidence type="ECO:0000256" key="1">
    <source>
        <dbReference type="ARBA" id="ARBA00008560"/>
    </source>
</evidence>
<sequence>MAVPKKRRSKSKGKIKLAVWKGKGRKMADRALSLAKSILNEESKFIFNKKEVEKKIRKKETTLDIKEVDNLE</sequence>
<dbReference type="Pfam" id="PF01783">
    <property type="entry name" value="Ribosomal_L32p"/>
    <property type="match status" value="1"/>
</dbReference>
<comment type="similarity">
    <text evidence="1">Belongs to the bacterial ribosomal protein bL32 family.</text>
</comment>
<dbReference type="PANTHER" id="PTHR36083:SF1">
    <property type="entry name" value="LARGE RIBOSOMAL SUBUNIT PROTEIN BL32C"/>
    <property type="match status" value="1"/>
</dbReference>
<dbReference type="GO" id="GO:0015934">
    <property type="term" value="C:large ribosomal subunit"/>
    <property type="evidence" value="ECO:0007669"/>
    <property type="project" value="InterPro"/>
</dbReference>
<gene>
    <name evidence="6" type="primary">rpl32</name>
</gene>
<reference evidence="6" key="1">
    <citation type="submission" date="2016-01" db="EMBL/GenBank/DDBJ databases">
        <title>The complete plastid genome of Sargassum thunbergii (Fucales, Phaeophyceae).</title>
        <authorList>
            <person name="Yang J.H."/>
        </authorList>
    </citation>
    <scope>NUCLEOTIDE SEQUENCE</scope>
</reference>
<dbReference type="InterPro" id="IPR002677">
    <property type="entry name" value="Ribosomal_bL32"/>
</dbReference>
<dbReference type="GeneID" id="26830930"/>
<evidence type="ECO:0000256" key="4">
    <source>
        <dbReference type="ARBA" id="ARBA00035280"/>
    </source>
</evidence>
<dbReference type="RefSeq" id="YP_009227373.1">
    <property type="nucleotide sequence ID" value="NC_029134.1"/>
</dbReference>
<dbReference type="GO" id="GO:0006412">
    <property type="term" value="P:translation"/>
    <property type="evidence" value="ECO:0007669"/>
    <property type="project" value="InterPro"/>
</dbReference>
<dbReference type="EMBL" id="KU500638">
    <property type="protein sequence ID" value="AMB49123.1"/>
    <property type="molecule type" value="Genomic_DNA"/>
</dbReference>
<dbReference type="PANTHER" id="PTHR36083">
    <property type="entry name" value="50S RIBOSOMAL PROTEIN L32, CHLOROPLASTIC"/>
    <property type="match status" value="1"/>
</dbReference>
<geneLocation type="plastid" evidence="6"/>
<dbReference type="InterPro" id="IPR044958">
    <property type="entry name" value="Ribosomal_bL32_plant/cyanobact"/>
</dbReference>
<dbReference type="GO" id="GO:0003735">
    <property type="term" value="F:structural constituent of ribosome"/>
    <property type="evidence" value="ECO:0007669"/>
    <property type="project" value="InterPro"/>
</dbReference>
<name>A0A0Y0M497_9PHAE</name>
<dbReference type="AlphaFoldDB" id="A0A0Y0M497"/>
<dbReference type="HAMAP" id="MF_00340">
    <property type="entry name" value="Ribosomal_bL32"/>
    <property type="match status" value="1"/>
</dbReference>
<keyword evidence="3" id="KW-0687">Ribonucleoprotein</keyword>